<dbReference type="InterPro" id="IPR038610">
    <property type="entry name" value="FliK-like_C_sf"/>
</dbReference>
<dbReference type="CDD" id="cd17470">
    <property type="entry name" value="T3SS_Flik_C"/>
    <property type="match status" value="1"/>
</dbReference>
<dbReference type="PANTHER" id="PTHR37533">
    <property type="entry name" value="FLAGELLAR HOOK-LENGTH CONTROL PROTEIN"/>
    <property type="match status" value="1"/>
</dbReference>
<comment type="function">
    <text evidence="1">Controls the length of the flagellar hook.</text>
</comment>
<dbReference type="GO" id="GO:0009424">
    <property type="term" value="C:bacterial-type flagellum hook"/>
    <property type="evidence" value="ECO:0007669"/>
    <property type="project" value="InterPro"/>
</dbReference>
<dbReference type="PRINTS" id="PR01007">
    <property type="entry name" value="FLGHOOKFLIK"/>
</dbReference>
<evidence type="ECO:0000313" key="7">
    <source>
        <dbReference type="Proteomes" id="UP000254069"/>
    </source>
</evidence>
<keyword evidence="6" id="KW-0969">Cilium</keyword>
<dbReference type="Gene3D" id="3.30.750.140">
    <property type="match status" value="1"/>
</dbReference>
<keyword evidence="3" id="KW-1005">Bacterial flagellum biogenesis</keyword>
<dbReference type="PANTHER" id="PTHR37533:SF2">
    <property type="entry name" value="FLAGELLAR HOOK-LENGTH CONTROL PROTEIN"/>
    <property type="match status" value="1"/>
</dbReference>
<evidence type="ECO:0000256" key="4">
    <source>
        <dbReference type="SAM" id="MobiDB-lite"/>
    </source>
</evidence>
<feature type="domain" description="Flagellar hook-length control protein-like C-terminal" evidence="5">
    <location>
        <begin position="391"/>
        <end position="473"/>
    </location>
</feature>
<organism evidence="6 7">
    <name type="scientific">Shewanella algae</name>
    <dbReference type="NCBI Taxonomy" id="38313"/>
    <lineage>
        <taxon>Bacteria</taxon>
        <taxon>Pseudomonadati</taxon>
        <taxon>Pseudomonadota</taxon>
        <taxon>Gammaproteobacteria</taxon>
        <taxon>Alteromonadales</taxon>
        <taxon>Shewanellaceae</taxon>
        <taxon>Shewanella</taxon>
    </lineage>
</organism>
<reference evidence="6 7" key="1">
    <citation type="submission" date="2018-06" db="EMBL/GenBank/DDBJ databases">
        <authorList>
            <consortium name="Pathogen Informatics"/>
            <person name="Doyle S."/>
        </authorList>
    </citation>
    <scope>NUCLEOTIDE SEQUENCE [LARGE SCALE GENOMIC DNA]</scope>
    <source>
        <strain evidence="6 7">NCTC10738</strain>
    </source>
</reference>
<dbReference type="RefSeq" id="WP_115388938.1">
    <property type="nucleotide sequence ID" value="NZ_JADZHC010000039.1"/>
</dbReference>
<protein>
    <submittedName>
        <fullName evidence="6">Flagellar hook-length control protein</fullName>
    </submittedName>
</protein>
<dbReference type="InterPro" id="IPR001635">
    <property type="entry name" value="Flag_hook_Flik"/>
</dbReference>
<keyword evidence="6" id="KW-0282">Flagellum</keyword>
<evidence type="ECO:0000256" key="3">
    <source>
        <dbReference type="ARBA" id="ARBA00022795"/>
    </source>
</evidence>
<evidence type="ECO:0000313" key="6">
    <source>
        <dbReference type="EMBL" id="SUI45349.1"/>
    </source>
</evidence>
<accession>A0A379YHB6</accession>
<keyword evidence="6" id="KW-0966">Cell projection</keyword>
<feature type="compositionally biased region" description="Gly residues" evidence="4">
    <location>
        <begin position="475"/>
        <end position="484"/>
    </location>
</feature>
<dbReference type="AlphaFoldDB" id="A0A379YHB6"/>
<dbReference type="Proteomes" id="UP000254069">
    <property type="component" value="Unassembled WGS sequence"/>
</dbReference>
<dbReference type="GO" id="GO:0044780">
    <property type="term" value="P:bacterial-type flagellum assembly"/>
    <property type="evidence" value="ECO:0007669"/>
    <property type="project" value="InterPro"/>
</dbReference>
<feature type="compositionally biased region" description="Low complexity" evidence="4">
    <location>
        <begin position="196"/>
        <end position="208"/>
    </location>
</feature>
<evidence type="ECO:0000256" key="2">
    <source>
        <dbReference type="ARBA" id="ARBA00009149"/>
    </source>
</evidence>
<gene>
    <name evidence="6" type="primary">fliK_1</name>
    <name evidence="6" type="ORF">NCTC10738_00048</name>
</gene>
<feature type="compositionally biased region" description="Acidic residues" evidence="4">
    <location>
        <begin position="160"/>
        <end position="169"/>
    </location>
</feature>
<keyword evidence="7" id="KW-1185">Reference proteome</keyword>
<feature type="compositionally biased region" description="Polar residues" evidence="4">
    <location>
        <begin position="496"/>
        <end position="508"/>
    </location>
</feature>
<dbReference type="Pfam" id="PF02120">
    <property type="entry name" value="Flg_hook"/>
    <property type="match status" value="1"/>
</dbReference>
<feature type="region of interest" description="Disordered" evidence="4">
    <location>
        <begin position="160"/>
        <end position="233"/>
    </location>
</feature>
<sequence>MQQLSNILIGNAGGKGVAATDALQSTDNEAFFAAYQEAQTKFSFDSQSVKPTFPGGSLDSENLHPEQAVDVSLILGQIAMGKNLPSEDGTMVNTMATNMATEVDEVSLLKQIAALTGLKEDEIKAMSPEEQMKLLENLKQGSAELGMVVTDSLEGAEVIAADEGDESEEDSAKLADTDEKAASKGDSKAEDETIDAPLLALDKAAATAEKAKSQEGEQQMGWPDADKSARKAATQDGMAAVVREAVLNAAEEKSDKILAQSAIADKAKADTAGNLGAAVAAAATSVGADGKSDKAAAKDVLASLLKAEVKGTQTAAEVRSPVSDAIHQALKGDAASTQTDISPFQQQLHQQGLQPPQRGEMAQYQLSLRQGMEQSLQTADMVQRFAPVMRQQLITMVSNGVQQAEIRLDPPELGAMMVRVQVHGDQTQVQFHVTQPQTRDMLEQAMPRLREMLQEQGMNLADSHISQGGREQGEQQGGNGGGFAQEGANGEISAEETAQSTNHTTSYGSGIDYYA</sequence>
<dbReference type="InterPro" id="IPR052563">
    <property type="entry name" value="FliK"/>
</dbReference>
<evidence type="ECO:0000256" key="1">
    <source>
        <dbReference type="ARBA" id="ARBA00003944"/>
    </source>
</evidence>
<dbReference type="InterPro" id="IPR021136">
    <property type="entry name" value="Flagellar_hook_control-like_C"/>
</dbReference>
<dbReference type="EMBL" id="UGYO01000001">
    <property type="protein sequence ID" value="SUI45349.1"/>
    <property type="molecule type" value="Genomic_DNA"/>
</dbReference>
<feature type="compositionally biased region" description="Basic and acidic residues" evidence="4">
    <location>
        <begin position="170"/>
        <end position="191"/>
    </location>
</feature>
<evidence type="ECO:0000259" key="5">
    <source>
        <dbReference type="Pfam" id="PF02120"/>
    </source>
</evidence>
<comment type="similarity">
    <text evidence="2">Belongs to the FliK family.</text>
</comment>
<name>A0A379YHB6_9GAMM</name>
<feature type="region of interest" description="Disordered" evidence="4">
    <location>
        <begin position="464"/>
        <end position="515"/>
    </location>
</feature>
<proteinExistence type="inferred from homology"/>